<evidence type="ECO:0000313" key="2">
    <source>
        <dbReference type="Proteomes" id="UP000515703"/>
    </source>
</evidence>
<dbReference type="EMBL" id="AP023368">
    <property type="protein sequence ID" value="BCK01615.1"/>
    <property type="molecule type" value="Genomic_DNA"/>
</dbReference>
<dbReference type="KEGG" id="acht:bsdcttw_46550"/>
<organism evidence="1 2">
    <name type="scientific">Anaerocolumna chitinilytica</name>
    <dbReference type="NCBI Taxonomy" id="1727145"/>
    <lineage>
        <taxon>Bacteria</taxon>
        <taxon>Bacillati</taxon>
        <taxon>Bacillota</taxon>
        <taxon>Clostridia</taxon>
        <taxon>Lachnospirales</taxon>
        <taxon>Lachnospiraceae</taxon>
        <taxon>Anaerocolumna</taxon>
    </lineage>
</organism>
<evidence type="ECO:0000313" key="1">
    <source>
        <dbReference type="EMBL" id="BCK01615.1"/>
    </source>
</evidence>
<reference evidence="1 2" key="1">
    <citation type="submission" date="2020-08" db="EMBL/GenBank/DDBJ databases">
        <title>Draft genome sequencing of an Anaerocolumna strain isolated from anoxic soil subjected to BSD treatment.</title>
        <authorList>
            <person name="Uek A."/>
            <person name="Tonouchi A."/>
        </authorList>
    </citation>
    <scope>NUCLEOTIDE SEQUENCE [LARGE SCALE GENOMIC DNA]</scope>
    <source>
        <strain evidence="1 2">CTTW</strain>
    </source>
</reference>
<reference evidence="1 2" key="2">
    <citation type="submission" date="2020-08" db="EMBL/GenBank/DDBJ databases">
        <authorList>
            <person name="Ueki A."/>
            <person name="Tonouchi A."/>
        </authorList>
    </citation>
    <scope>NUCLEOTIDE SEQUENCE [LARGE SCALE GENOMIC DNA]</scope>
    <source>
        <strain evidence="1 2">CTTW</strain>
    </source>
</reference>
<gene>
    <name evidence="1" type="ORF">bsdcttw_46550</name>
</gene>
<dbReference type="RefSeq" id="WP_185257160.1">
    <property type="nucleotide sequence ID" value="NZ_AP023368.1"/>
</dbReference>
<protein>
    <submittedName>
        <fullName evidence="1">Uncharacterized protein</fullName>
    </submittedName>
</protein>
<accession>A0A7M3SAJ7</accession>
<keyword evidence="2" id="KW-1185">Reference proteome</keyword>
<sequence length="93" mass="10948">MKQECILSTAQKALIENYNMIICSFQKEYLKRAEKNPRDAEIILRDMCRDKSILELQSKIAEVYYMSTGTRIIAENFEETKLLEEVLKHTTNQ</sequence>
<dbReference type="Proteomes" id="UP000515703">
    <property type="component" value="Chromosome"/>
</dbReference>
<proteinExistence type="predicted"/>
<name>A0A7M3SAJ7_9FIRM</name>
<dbReference type="AlphaFoldDB" id="A0A7M3SAJ7"/>